<name>A4BNG2_9GAMM</name>
<dbReference type="Proteomes" id="UP000003374">
    <property type="component" value="Unassembled WGS sequence"/>
</dbReference>
<protein>
    <recommendedName>
        <fullName evidence="3">TRL-like protein family</fullName>
    </recommendedName>
</protein>
<dbReference type="RefSeq" id="WP_005002068.1">
    <property type="nucleotide sequence ID" value="NZ_CH672427.1"/>
</dbReference>
<evidence type="ECO:0000313" key="2">
    <source>
        <dbReference type="Proteomes" id="UP000003374"/>
    </source>
</evidence>
<comment type="caution">
    <text evidence="1">The sequence shown here is derived from an EMBL/GenBank/DDBJ whole genome shotgun (WGS) entry which is preliminary data.</text>
</comment>
<dbReference type="EMBL" id="AAOF01000002">
    <property type="protein sequence ID" value="EAR22761.1"/>
    <property type="molecule type" value="Genomic_DNA"/>
</dbReference>
<dbReference type="PROSITE" id="PS51257">
    <property type="entry name" value="PROKAR_LIPOPROTEIN"/>
    <property type="match status" value="1"/>
</dbReference>
<evidence type="ECO:0000313" key="1">
    <source>
        <dbReference type="EMBL" id="EAR22761.1"/>
    </source>
</evidence>
<evidence type="ECO:0008006" key="3">
    <source>
        <dbReference type="Google" id="ProtNLM"/>
    </source>
</evidence>
<dbReference type="AlphaFoldDB" id="A4BNG2"/>
<reference evidence="1 2" key="1">
    <citation type="submission" date="2006-02" db="EMBL/GenBank/DDBJ databases">
        <authorList>
            <person name="Waterbury J."/>
            <person name="Ferriera S."/>
            <person name="Johnson J."/>
            <person name="Kravitz S."/>
            <person name="Halpern A."/>
            <person name="Remington K."/>
            <person name="Beeson K."/>
            <person name="Tran B."/>
            <person name="Rogers Y.-H."/>
            <person name="Friedman R."/>
            <person name="Venter J.C."/>
        </authorList>
    </citation>
    <scope>NUCLEOTIDE SEQUENCE [LARGE SCALE GENOMIC DNA]</scope>
    <source>
        <strain evidence="1 2">Nb-231</strain>
    </source>
</reference>
<gene>
    <name evidence="1" type="ORF">NB231_09923</name>
</gene>
<dbReference type="eggNOG" id="ENOG503328N">
    <property type="taxonomic scope" value="Bacteria"/>
</dbReference>
<organism evidence="1 2">
    <name type="scientific">Nitrococcus mobilis Nb-231</name>
    <dbReference type="NCBI Taxonomy" id="314278"/>
    <lineage>
        <taxon>Bacteria</taxon>
        <taxon>Pseudomonadati</taxon>
        <taxon>Pseudomonadota</taxon>
        <taxon>Gammaproteobacteria</taxon>
        <taxon>Chromatiales</taxon>
        <taxon>Ectothiorhodospiraceae</taxon>
        <taxon>Nitrococcus</taxon>
    </lineage>
</organism>
<dbReference type="OrthoDB" id="5801454at2"/>
<proteinExistence type="predicted"/>
<keyword evidence="2" id="KW-1185">Reference proteome</keyword>
<accession>A4BNG2</accession>
<dbReference type="HOGENOM" id="CLU_176271_1_0_6"/>
<dbReference type="InterPro" id="IPR025113">
    <property type="entry name" value="TRL-like"/>
</dbReference>
<sequence length="103" mass="10601">MKKIITGSIIAASLTLGGCATSVPYGAFYTKLDLPVTATSNNGPAMKVGVASCKSILAIVATGDCSIETAKKNGGITEVHHVDWKAENTLGIIGNYQVVVYGN</sequence>
<dbReference type="Pfam" id="PF13146">
    <property type="entry name" value="TRL"/>
    <property type="match status" value="1"/>
</dbReference>